<dbReference type="RefSeq" id="WP_088475662.1">
    <property type="nucleotide sequence ID" value="NZ_AP021908.1"/>
</dbReference>
<evidence type="ECO:0000313" key="2">
    <source>
        <dbReference type="Proteomes" id="UP001218208"/>
    </source>
</evidence>
<name>A0AAI9BZN0_STEMA</name>
<dbReference type="Proteomes" id="UP001218208">
    <property type="component" value="Unassembled WGS sequence"/>
</dbReference>
<protein>
    <submittedName>
        <fullName evidence="1">Uncharacterized protein</fullName>
    </submittedName>
</protein>
<organism evidence="1 2">
    <name type="scientific">Stenotrophomonas maltophilia</name>
    <name type="common">Pseudomonas maltophilia</name>
    <name type="synonym">Xanthomonas maltophilia</name>
    <dbReference type="NCBI Taxonomy" id="40324"/>
    <lineage>
        <taxon>Bacteria</taxon>
        <taxon>Pseudomonadati</taxon>
        <taxon>Pseudomonadota</taxon>
        <taxon>Gammaproteobacteria</taxon>
        <taxon>Lysobacterales</taxon>
        <taxon>Lysobacteraceae</taxon>
        <taxon>Stenotrophomonas</taxon>
        <taxon>Stenotrophomonas maltophilia group</taxon>
    </lineage>
</organism>
<sequence>MTTINAQWCTAFNAALQAHFALTIQDAGLTDTELARYADLQPREAALTFGEDHDLDRVDRGWFT</sequence>
<dbReference type="EMBL" id="ABLOJW010000010">
    <property type="protein sequence ID" value="EKT4092612.1"/>
    <property type="molecule type" value="Genomic_DNA"/>
</dbReference>
<dbReference type="AlphaFoldDB" id="A0AAI9BZN0"/>
<accession>A0AAI9BZN0</accession>
<gene>
    <name evidence="1" type="ORF">QEG23_002129</name>
</gene>
<comment type="caution">
    <text evidence="1">The sequence shown here is derived from an EMBL/GenBank/DDBJ whole genome shotgun (WGS) entry which is preliminary data.</text>
</comment>
<evidence type="ECO:0000313" key="1">
    <source>
        <dbReference type="EMBL" id="EKT4092612.1"/>
    </source>
</evidence>
<reference evidence="1" key="1">
    <citation type="submission" date="2022-07" db="EMBL/GenBank/DDBJ databases">
        <authorList>
            <consortium name="DAFM: The Division of Animal and Food Microbiology"/>
        </authorList>
    </citation>
    <scope>NUCLEOTIDE SEQUENCE</scope>
    <source>
        <strain evidence="1">19MO01SH01-2</strain>
    </source>
</reference>
<proteinExistence type="predicted"/>